<dbReference type="Proteomes" id="UP001353858">
    <property type="component" value="Unassembled WGS sequence"/>
</dbReference>
<dbReference type="InterPro" id="IPR036250">
    <property type="entry name" value="AcylCo_DH-like_C"/>
</dbReference>
<dbReference type="GO" id="GO:0055088">
    <property type="term" value="P:lipid homeostasis"/>
    <property type="evidence" value="ECO:0007669"/>
    <property type="project" value="TreeGrafter"/>
</dbReference>
<dbReference type="FunFam" id="2.40.110.10:FF:000005">
    <property type="entry name" value="Acyl-coenzyme A oxidase"/>
    <property type="match status" value="1"/>
</dbReference>
<dbReference type="GO" id="GO:0005777">
    <property type="term" value="C:peroxisome"/>
    <property type="evidence" value="ECO:0007669"/>
    <property type="project" value="UniProtKB-SubCell"/>
</dbReference>
<organism evidence="16 17">
    <name type="scientific">Aquatica leii</name>
    <dbReference type="NCBI Taxonomy" id="1421715"/>
    <lineage>
        <taxon>Eukaryota</taxon>
        <taxon>Metazoa</taxon>
        <taxon>Ecdysozoa</taxon>
        <taxon>Arthropoda</taxon>
        <taxon>Hexapoda</taxon>
        <taxon>Insecta</taxon>
        <taxon>Pterygota</taxon>
        <taxon>Neoptera</taxon>
        <taxon>Endopterygota</taxon>
        <taxon>Coleoptera</taxon>
        <taxon>Polyphaga</taxon>
        <taxon>Elateriformia</taxon>
        <taxon>Elateroidea</taxon>
        <taxon>Lampyridae</taxon>
        <taxon>Luciolinae</taxon>
        <taxon>Aquatica</taxon>
    </lineage>
</organism>
<dbReference type="Gene3D" id="2.40.110.10">
    <property type="entry name" value="Butyryl-CoA Dehydrogenase, subunit A, domain 2"/>
    <property type="match status" value="1"/>
</dbReference>
<feature type="domain" description="Acyl-CoA oxidase C-alpha1" evidence="15">
    <location>
        <begin position="295"/>
        <end position="459"/>
    </location>
</feature>
<dbReference type="PANTHER" id="PTHR10909:SF390">
    <property type="entry name" value="PEROXISOMAL ACYL-COENZYME A OXIDASE 3"/>
    <property type="match status" value="1"/>
</dbReference>
<keyword evidence="5 11" id="KW-0285">Flavoprotein</keyword>
<comment type="cofactor">
    <cofactor evidence="1">
        <name>FAD</name>
        <dbReference type="ChEBI" id="CHEBI:57692"/>
    </cofactor>
</comment>
<dbReference type="PIRSF" id="PIRSF000168">
    <property type="entry name" value="Acyl-CoA_oxidase"/>
    <property type="match status" value="1"/>
</dbReference>
<keyword evidence="17" id="KW-1185">Reference proteome</keyword>
<evidence type="ECO:0000256" key="7">
    <source>
        <dbReference type="ARBA" id="ARBA00022832"/>
    </source>
</evidence>
<evidence type="ECO:0000256" key="3">
    <source>
        <dbReference type="ARBA" id="ARBA00005189"/>
    </source>
</evidence>
<name>A0AAN7NYG0_9COLE</name>
<evidence type="ECO:0000256" key="2">
    <source>
        <dbReference type="ARBA" id="ARBA00004275"/>
    </source>
</evidence>
<dbReference type="AlphaFoldDB" id="A0AAN7NYG0"/>
<evidence type="ECO:0000313" key="17">
    <source>
        <dbReference type="Proteomes" id="UP001353858"/>
    </source>
</evidence>
<feature type="binding site" evidence="13">
    <location>
        <position position="152"/>
    </location>
    <ligand>
        <name>FAD</name>
        <dbReference type="ChEBI" id="CHEBI:57692"/>
    </ligand>
</feature>
<keyword evidence="7" id="KW-0276">Fatty acid metabolism</keyword>
<dbReference type="GO" id="GO:0005504">
    <property type="term" value="F:fatty acid binding"/>
    <property type="evidence" value="ECO:0007669"/>
    <property type="project" value="TreeGrafter"/>
</dbReference>
<accession>A0AAN7NYG0</accession>
<dbReference type="Pfam" id="PF01756">
    <property type="entry name" value="ACOX"/>
    <property type="match status" value="1"/>
</dbReference>
<evidence type="ECO:0000256" key="1">
    <source>
        <dbReference type="ARBA" id="ARBA00001974"/>
    </source>
</evidence>
<dbReference type="InterPro" id="IPR012258">
    <property type="entry name" value="Acyl-CoA_oxidase"/>
</dbReference>
<feature type="active site" description="Proton acceptor" evidence="12">
    <location>
        <position position="444"/>
    </location>
</feature>
<evidence type="ECO:0000313" key="16">
    <source>
        <dbReference type="EMBL" id="KAK4875995.1"/>
    </source>
</evidence>
<comment type="pathway">
    <text evidence="3">Lipid metabolism.</text>
</comment>
<proteinExistence type="inferred from homology"/>
<dbReference type="SUPFAM" id="SSF47203">
    <property type="entry name" value="Acyl-CoA dehydrogenase C-terminal domain-like"/>
    <property type="match status" value="2"/>
</dbReference>
<keyword evidence="9" id="KW-0443">Lipid metabolism</keyword>
<evidence type="ECO:0000256" key="13">
    <source>
        <dbReference type="PIRSR" id="PIRSR000168-2"/>
    </source>
</evidence>
<dbReference type="FunFam" id="1.20.140.10:FF:000007">
    <property type="entry name" value="Acyl-coenzyme A oxidase"/>
    <property type="match status" value="1"/>
</dbReference>
<feature type="domain" description="Acyl-CoA oxidase C-terminal" evidence="14">
    <location>
        <begin position="503"/>
        <end position="676"/>
    </location>
</feature>
<dbReference type="EMBL" id="JARPUR010000005">
    <property type="protein sequence ID" value="KAK4875995.1"/>
    <property type="molecule type" value="Genomic_DNA"/>
</dbReference>
<comment type="similarity">
    <text evidence="4 11">Belongs to the acyl-CoA oxidase family.</text>
</comment>
<dbReference type="InterPro" id="IPR002655">
    <property type="entry name" value="Acyl-CoA_oxidase_C"/>
</dbReference>
<dbReference type="InterPro" id="IPR055060">
    <property type="entry name" value="ACOX_C_alpha1"/>
</dbReference>
<comment type="subcellular location">
    <subcellularLocation>
        <location evidence="2">Peroxisome</location>
    </subcellularLocation>
</comment>
<dbReference type="SUPFAM" id="SSF56645">
    <property type="entry name" value="Acyl-CoA dehydrogenase NM domain-like"/>
    <property type="match status" value="1"/>
</dbReference>
<dbReference type="InterPro" id="IPR009100">
    <property type="entry name" value="AcylCoA_DH/oxidase_NM_dom_sf"/>
</dbReference>
<keyword evidence="10" id="KW-0576">Peroxisome</keyword>
<protein>
    <recommendedName>
        <fullName evidence="11">Acyl-coenzyme A oxidase</fullName>
    </recommendedName>
</protein>
<dbReference type="Gene3D" id="1.20.140.10">
    <property type="entry name" value="Butyryl-CoA Dehydrogenase, subunit A, domain 3"/>
    <property type="match status" value="2"/>
</dbReference>
<evidence type="ECO:0000256" key="9">
    <source>
        <dbReference type="ARBA" id="ARBA00023098"/>
    </source>
</evidence>
<reference evidence="17" key="1">
    <citation type="submission" date="2023-01" db="EMBL/GenBank/DDBJ databases">
        <title>Key to firefly adult light organ development and bioluminescence: homeobox transcription factors regulate luciferase expression and transportation to peroxisome.</title>
        <authorList>
            <person name="Fu X."/>
        </authorList>
    </citation>
    <scope>NUCLEOTIDE SEQUENCE [LARGE SCALE GENOMIC DNA]</scope>
</reference>
<evidence type="ECO:0000259" key="15">
    <source>
        <dbReference type="Pfam" id="PF22924"/>
    </source>
</evidence>
<evidence type="ECO:0000256" key="12">
    <source>
        <dbReference type="PIRSR" id="PIRSR000168-1"/>
    </source>
</evidence>
<evidence type="ECO:0000256" key="11">
    <source>
        <dbReference type="PIRNR" id="PIRNR000168"/>
    </source>
</evidence>
<evidence type="ECO:0000259" key="14">
    <source>
        <dbReference type="Pfam" id="PF01756"/>
    </source>
</evidence>
<evidence type="ECO:0000256" key="8">
    <source>
        <dbReference type="ARBA" id="ARBA00023002"/>
    </source>
</evidence>
<dbReference type="GO" id="GO:0016402">
    <property type="term" value="F:pristanoyl-CoA oxidase activity"/>
    <property type="evidence" value="ECO:0007669"/>
    <property type="project" value="TreeGrafter"/>
</dbReference>
<dbReference type="PANTHER" id="PTHR10909">
    <property type="entry name" value="ELECTRON TRANSPORT OXIDOREDUCTASE"/>
    <property type="match status" value="1"/>
</dbReference>
<dbReference type="Pfam" id="PF22924">
    <property type="entry name" value="ACOX_C_alpha1"/>
    <property type="match status" value="1"/>
</dbReference>
<sequence>MAKYLQDFSNGPLDYYRKKASFDWKKMKVFLFTEEVVEFKQQVYKELQEHSMFIPQDILSTPSFEEQRKISAARTVNLLKLPSFSLDKIFANVKFQVAKLKIMIDLDPSATIKNSIAYGMFPSAIQGLGTDRHTDYIFDSLSGKIIGAYCLTEFGHGSNAKSIQTTATYDKKSKEFILHSPNFEAAKCWAGNLGEMATHAIVYAQLIMPGGINHSMHPFIVNIRDPDTFLPYPGIIVGDMGEKIALNGVDNGFVMFNQYRIPRVNLLNKNGDVTEEGKYVTPYKDPNKRHGASLGALSVGRVVIIGLCSTYANSALTVAIRYAAVRKQFGPEGGEEVSILEYQSHQHRLIPYLAAAYILQIFSEYIGTVQFQIILDSFGGIQNEQSVELGLELHAISSGGKPLAGWIVRDAVQECREACAGHGYLKAAGLGDIRNSNDANCTYEGENHILIQQTSNWLLKFWPLILNGQQFKFPLGSVDFLSNAREILNSKFTCKSVEQFAHPENILKMYQWLVCYLLKNSYEKYETLSKTMDPFWARSESQVYYLKNLAIVYIQHFMIQRTYITLLESQDPQIQAVLTKITALYGAWTLEKHIPTFYEGGYATGSGLVTLLHSTVLNLCKDLKNDVVALIDVIAPPDFLNKSVLGKSDGLVYKHLEDAMLRRPGATSRPSWWKEINEWNNASLKSKL</sequence>
<evidence type="ECO:0000256" key="5">
    <source>
        <dbReference type="ARBA" id="ARBA00022630"/>
    </source>
</evidence>
<evidence type="ECO:0000256" key="10">
    <source>
        <dbReference type="ARBA" id="ARBA00023140"/>
    </source>
</evidence>
<comment type="caution">
    <text evidence="16">The sequence shown here is derived from an EMBL/GenBank/DDBJ whole genome shotgun (WGS) entry which is preliminary data.</text>
</comment>
<dbReference type="GO" id="GO:0071949">
    <property type="term" value="F:FAD binding"/>
    <property type="evidence" value="ECO:0007669"/>
    <property type="project" value="InterPro"/>
</dbReference>
<feature type="binding site" evidence="13">
    <location>
        <position position="191"/>
    </location>
    <ligand>
        <name>FAD</name>
        <dbReference type="ChEBI" id="CHEBI:57692"/>
    </ligand>
</feature>
<keyword evidence="6 11" id="KW-0274">FAD</keyword>
<evidence type="ECO:0000256" key="6">
    <source>
        <dbReference type="ARBA" id="ARBA00022827"/>
    </source>
</evidence>
<keyword evidence="8" id="KW-0560">Oxidoreductase</keyword>
<evidence type="ECO:0000256" key="4">
    <source>
        <dbReference type="ARBA" id="ARBA00006288"/>
    </source>
</evidence>
<dbReference type="GO" id="GO:0033540">
    <property type="term" value="P:fatty acid beta-oxidation using acyl-CoA oxidase"/>
    <property type="evidence" value="ECO:0007669"/>
    <property type="project" value="TreeGrafter"/>
</dbReference>
<dbReference type="FunFam" id="1.20.140.10:FF:000010">
    <property type="entry name" value="Acyl-coenzyme A oxidase"/>
    <property type="match status" value="1"/>
</dbReference>
<gene>
    <name evidence="16" type="ORF">RN001_012417</name>
</gene>
<dbReference type="InterPro" id="IPR046373">
    <property type="entry name" value="Acyl-CoA_Oxase/DH_mid-dom_sf"/>
</dbReference>